<evidence type="ECO:0000256" key="1">
    <source>
        <dbReference type="SAM" id="MobiDB-lite"/>
    </source>
</evidence>
<feature type="chain" id="PRO_5039007186" description="Htaa domain-containing protein" evidence="3">
    <location>
        <begin position="29"/>
        <end position="292"/>
    </location>
</feature>
<feature type="transmembrane region" description="Helical" evidence="2">
    <location>
        <begin position="263"/>
        <end position="282"/>
    </location>
</feature>
<evidence type="ECO:0008006" key="6">
    <source>
        <dbReference type="Google" id="ProtNLM"/>
    </source>
</evidence>
<protein>
    <recommendedName>
        <fullName evidence="6">Htaa domain-containing protein</fullName>
    </recommendedName>
</protein>
<name>A0A840PF47_9ACTN</name>
<evidence type="ECO:0000256" key="3">
    <source>
        <dbReference type="SAM" id="SignalP"/>
    </source>
</evidence>
<dbReference type="Proteomes" id="UP000578449">
    <property type="component" value="Unassembled WGS sequence"/>
</dbReference>
<proteinExistence type="predicted"/>
<gene>
    <name evidence="4" type="ORF">HNP84_006310</name>
</gene>
<dbReference type="EMBL" id="JACHGN010000014">
    <property type="protein sequence ID" value="MBB5136563.1"/>
    <property type="molecule type" value="Genomic_DNA"/>
</dbReference>
<accession>A0A840PF47</accession>
<organism evidence="4 5">
    <name type="scientific">Thermocatellispora tengchongensis</name>
    <dbReference type="NCBI Taxonomy" id="1073253"/>
    <lineage>
        <taxon>Bacteria</taxon>
        <taxon>Bacillati</taxon>
        <taxon>Actinomycetota</taxon>
        <taxon>Actinomycetes</taxon>
        <taxon>Streptosporangiales</taxon>
        <taxon>Streptosporangiaceae</taxon>
        <taxon>Thermocatellispora</taxon>
    </lineage>
</organism>
<keyword evidence="5" id="KW-1185">Reference proteome</keyword>
<feature type="compositionally biased region" description="Low complexity" evidence="1">
    <location>
        <begin position="229"/>
        <end position="243"/>
    </location>
</feature>
<keyword evidence="2" id="KW-0472">Membrane</keyword>
<evidence type="ECO:0000256" key="2">
    <source>
        <dbReference type="SAM" id="Phobius"/>
    </source>
</evidence>
<keyword evidence="3" id="KW-0732">Signal</keyword>
<feature type="region of interest" description="Disordered" evidence="1">
    <location>
        <begin position="229"/>
        <end position="258"/>
    </location>
</feature>
<feature type="signal peptide" evidence="3">
    <location>
        <begin position="1"/>
        <end position="28"/>
    </location>
</feature>
<evidence type="ECO:0000313" key="5">
    <source>
        <dbReference type="Proteomes" id="UP000578449"/>
    </source>
</evidence>
<reference evidence="4 5" key="1">
    <citation type="submission" date="2020-08" db="EMBL/GenBank/DDBJ databases">
        <title>Genomic Encyclopedia of Type Strains, Phase IV (KMG-IV): sequencing the most valuable type-strain genomes for metagenomic binning, comparative biology and taxonomic classification.</title>
        <authorList>
            <person name="Goeker M."/>
        </authorList>
    </citation>
    <scope>NUCLEOTIDE SEQUENCE [LARGE SCALE GENOMIC DNA]</scope>
    <source>
        <strain evidence="4 5">DSM 45615</strain>
    </source>
</reference>
<dbReference type="AlphaFoldDB" id="A0A840PF47"/>
<dbReference type="RefSeq" id="WP_312926065.1">
    <property type="nucleotide sequence ID" value="NZ_BAABIX010000011.1"/>
</dbReference>
<keyword evidence="2" id="KW-1133">Transmembrane helix</keyword>
<evidence type="ECO:0000313" key="4">
    <source>
        <dbReference type="EMBL" id="MBB5136563.1"/>
    </source>
</evidence>
<feature type="compositionally biased region" description="Basic and acidic residues" evidence="1">
    <location>
        <begin position="244"/>
        <end position="253"/>
    </location>
</feature>
<sequence>MNVSFGLRAKRVLVAPLLGAALAGSAAAAGAAHADTAKPADPKPVAQERVLLKGSTTASYFWDDGSGRAGDTGMPAIGKPMQKGMFASPSWPLGTEGYVIYKGKKAPFFIGDRGPGVPSSNGIMLDIDAKTFADLTGGRFNPSTLMVTGNGGLGHIEVEYVVTKWGSGAGKKDHPVAFATGAYKRFDRTPAEPPRIVEAAPDKPAEKAGGAVATVAAPGAKTPAFVPAKAPAPAHAPAKVAAADSEHGRRDDIAQGESGPADIAGGLAVLAGIAAAGGAYAGRDRLRALVRR</sequence>
<keyword evidence="2" id="KW-0812">Transmembrane</keyword>
<comment type="caution">
    <text evidence="4">The sequence shown here is derived from an EMBL/GenBank/DDBJ whole genome shotgun (WGS) entry which is preliminary data.</text>
</comment>